<name>A0A8H2WJ13_9AGAM</name>
<dbReference type="SMART" id="SM00915">
    <property type="entry name" value="Jacalin"/>
    <property type="match status" value="1"/>
</dbReference>
<reference evidence="3" key="1">
    <citation type="submission" date="2021-01" db="EMBL/GenBank/DDBJ databases">
        <authorList>
            <person name="Kaushik A."/>
        </authorList>
    </citation>
    <scope>NUCLEOTIDE SEQUENCE</scope>
    <source>
        <strain evidence="3">AG2-2IIIB</strain>
    </source>
</reference>
<dbReference type="Proteomes" id="UP000663843">
    <property type="component" value="Unassembled WGS sequence"/>
</dbReference>
<dbReference type="SUPFAM" id="SSF51101">
    <property type="entry name" value="Mannose-binding lectins"/>
    <property type="match status" value="1"/>
</dbReference>
<keyword evidence="1" id="KW-0732">Signal</keyword>
<gene>
    <name evidence="3" type="ORF">RDB_LOCUS27349</name>
</gene>
<comment type="caution">
    <text evidence="3">The sequence shown here is derived from an EMBL/GenBank/DDBJ whole genome shotgun (WGS) entry which is preliminary data.</text>
</comment>
<feature type="domain" description="Jacalin-type lectin" evidence="2">
    <location>
        <begin position="261"/>
        <end position="404"/>
    </location>
</feature>
<protein>
    <recommendedName>
        <fullName evidence="2">Jacalin-type lectin domain-containing protein</fullName>
    </recommendedName>
</protein>
<accession>A0A8H2WJ13</accession>
<dbReference type="InterPro" id="IPR036691">
    <property type="entry name" value="Endo/exonu/phosph_ase_sf"/>
</dbReference>
<dbReference type="EMBL" id="CAJMWT010001182">
    <property type="protein sequence ID" value="CAE6385148.1"/>
    <property type="molecule type" value="Genomic_DNA"/>
</dbReference>
<dbReference type="InterPro" id="IPR001229">
    <property type="entry name" value="Jacalin-like_lectin_dom"/>
</dbReference>
<dbReference type="SUPFAM" id="SSF56219">
    <property type="entry name" value="DNase I-like"/>
    <property type="match status" value="1"/>
</dbReference>
<feature type="chain" id="PRO_5034170676" description="Jacalin-type lectin domain-containing protein" evidence="1">
    <location>
        <begin position="23"/>
        <end position="411"/>
    </location>
</feature>
<evidence type="ECO:0000256" key="1">
    <source>
        <dbReference type="SAM" id="SignalP"/>
    </source>
</evidence>
<dbReference type="Gene3D" id="3.60.10.10">
    <property type="entry name" value="Endonuclease/exonuclease/phosphatase"/>
    <property type="match status" value="1"/>
</dbReference>
<dbReference type="Gene3D" id="2.100.10.30">
    <property type="entry name" value="Jacalin-like lectin domain"/>
    <property type="match status" value="1"/>
</dbReference>
<proteinExistence type="predicted"/>
<dbReference type="CDD" id="cd09615">
    <property type="entry name" value="Jacalin_EEP"/>
    <property type="match status" value="1"/>
</dbReference>
<organism evidence="3 4">
    <name type="scientific">Rhizoctonia solani</name>
    <dbReference type="NCBI Taxonomy" id="456999"/>
    <lineage>
        <taxon>Eukaryota</taxon>
        <taxon>Fungi</taxon>
        <taxon>Dikarya</taxon>
        <taxon>Basidiomycota</taxon>
        <taxon>Agaricomycotina</taxon>
        <taxon>Agaricomycetes</taxon>
        <taxon>Cantharellales</taxon>
        <taxon>Ceratobasidiaceae</taxon>
        <taxon>Rhizoctonia</taxon>
    </lineage>
</organism>
<dbReference type="AlphaFoldDB" id="A0A8H2WJ13"/>
<sequence length="411" mass="45987">MLHRRIQSLAAFVCFATVATLAKEEDEPRIDLTVMTMSVSGLPAKFDPCGPSDEKKTRVAMHIGKIMSEYNYGVVNVQEDFNTHATLYEYDQHPFRTETAGKELQSNSGLNTLSYFPWVDYSTIPWDSCHARSETDIDCYANKVVNFIKTHSVGNAVIVFGNTNSLYTRAQDNIPLFTTANNLTDAWVKAIGGMAPTPHSDENITHCEVPEKIFYRGSRAIDLESTGFFYDTTRFRSPEGNALTKHKPVRAKFGYAFKRGWMQSDLYGGSYGGDQSTWFNDLDSLPDSPRLASIRLRGGNRLDGISLSLVSGETFTHGGSGGKLYSLTLESDEHVRAIEVCWGQKNTHTRNFYAKMTTNQKRTVQAGKPTLDCETSIVPEGYDVVGAYGQDGREMDQLGFIYARREDKKKE</sequence>
<dbReference type="Pfam" id="PF01419">
    <property type="entry name" value="Jacalin"/>
    <property type="match status" value="1"/>
</dbReference>
<dbReference type="InterPro" id="IPR036404">
    <property type="entry name" value="Jacalin-like_lectin_dom_sf"/>
</dbReference>
<evidence type="ECO:0000259" key="2">
    <source>
        <dbReference type="PROSITE" id="PS51752"/>
    </source>
</evidence>
<dbReference type="PROSITE" id="PS51752">
    <property type="entry name" value="JACALIN_LECTIN"/>
    <property type="match status" value="1"/>
</dbReference>
<feature type="signal peptide" evidence="1">
    <location>
        <begin position="1"/>
        <end position="22"/>
    </location>
</feature>
<evidence type="ECO:0000313" key="4">
    <source>
        <dbReference type="Proteomes" id="UP000663843"/>
    </source>
</evidence>
<evidence type="ECO:0000313" key="3">
    <source>
        <dbReference type="EMBL" id="CAE6385148.1"/>
    </source>
</evidence>